<dbReference type="Proteomes" id="UP001153714">
    <property type="component" value="Chromosome 8"/>
</dbReference>
<evidence type="ECO:0000313" key="1">
    <source>
        <dbReference type="EMBL" id="CAG9795454.1"/>
    </source>
</evidence>
<dbReference type="EMBL" id="OU893339">
    <property type="protein sequence ID" value="CAG9795454.1"/>
    <property type="molecule type" value="Genomic_DNA"/>
</dbReference>
<gene>
    <name evidence="1" type="ORF">DIATSA_LOCUS12719</name>
</gene>
<organism evidence="1 2">
    <name type="scientific">Diatraea saccharalis</name>
    <name type="common">sugarcane borer</name>
    <dbReference type="NCBI Taxonomy" id="40085"/>
    <lineage>
        <taxon>Eukaryota</taxon>
        <taxon>Metazoa</taxon>
        <taxon>Ecdysozoa</taxon>
        <taxon>Arthropoda</taxon>
        <taxon>Hexapoda</taxon>
        <taxon>Insecta</taxon>
        <taxon>Pterygota</taxon>
        <taxon>Neoptera</taxon>
        <taxon>Endopterygota</taxon>
        <taxon>Lepidoptera</taxon>
        <taxon>Glossata</taxon>
        <taxon>Ditrysia</taxon>
        <taxon>Pyraloidea</taxon>
        <taxon>Crambidae</taxon>
        <taxon>Crambinae</taxon>
        <taxon>Diatraea</taxon>
    </lineage>
</organism>
<reference evidence="1" key="2">
    <citation type="submission" date="2022-10" db="EMBL/GenBank/DDBJ databases">
        <authorList>
            <consortium name="ENA_rothamsted_submissions"/>
            <consortium name="culmorum"/>
            <person name="King R."/>
        </authorList>
    </citation>
    <scope>NUCLEOTIDE SEQUENCE</scope>
</reference>
<evidence type="ECO:0000313" key="2">
    <source>
        <dbReference type="Proteomes" id="UP001153714"/>
    </source>
</evidence>
<proteinExistence type="predicted"/>
<dbReference type="OrthoDB" id="261426at2759"/>
<keyword evidence="2" id="KW-1185">Reference proteome</keyword>
<dbReference type="AlphaFoldDB" id="A0A9N9RFY8"/>
<name>A0A9N9RFY8_9NEOP</name>
<protein>
    <submittedName>
        <fullName evidence="1">Uncharacterized protein</fullName>
    </submittedName>
</protein>
<accession>A0A9N9RFY8</accession>
<sequence>MLSKSKKVCQNLKKQYILQTITMEELEKVIKTVFPLKSEVDIKNLTDVVRKQLKLKSNQTEVNLDKLFLENEEGFDRVDLARELFRQRQLAQDKYLREVLGELGGRHARNNTVSVQALKRAFAIVDPAIG</sequence>
<reference evidence="1" key="1">
    <citation type="submission" date="2021-12" db="EMBL/GenBank/DDBJ databases">
        <authorList>
            <person name="King R."/>
        </authorList>
    </citation>
    <scope>NUCLEOTIDE SEQUENCE</scope>
</reference>